<keyword evidence="4" id="KW-1185">Reference proteome</keyword>
<protein>
    <recommendedName>
        <fullName evidence="2">UPF0178 protein E4663_04535</fullName>
    </recommendedName>
</protein>
<proteinExistence type="inferred from homology"/>
<comment type="caution">
    <text evidence="3">The sequence shown here is derived from an EMBL/GenBank/DDBJ whole genome shotgun (WGS) entry which is preliminary data.</text>
</comment>
<dbReference type="PANTHER" id="PTHR35146:SF1">
    <property type="entry name" value="UPF0178 PROTEIN YAII"/>
    <property type="match status" value="1"/>
</dbReference>
<dbReference type="STRING" id="192814.GCA_900166575_01235"/>
<dbReference type="PANTHER" id="PTHR35146">
    <property type="entry name" value="UPF0178 PROTEIN YAII"/>
    <property type="match status" value="1"/>
</dbReference>
<dbReference type="Pfam" id="PF02639">
    <property type="entry name" value="DUF188"/>
    <property type="match status" value="1"/>
</dbReference>
<comment type="similarity">
    <text evidence="1 2">Belongs to the UPF0178 family.</text>
</comment>
<dbReference type="InterPro" id="IPR003791">
    <property type="entry name" value="UPF0178"/>
</dbReference>
<organism evidence="3 4">
    <name type="scientific">Halobacillus salinus</name>
    <dbReference type="NCBI Taxonomy" id="192814"/>
    <lineage>
        <taxon>Bacteria</taxon>
        <taxon>Bacillati</taxon>
        <taxon>Bacillota</taxon>
        <taxon>Bacilli</taxon>
        <taxon>Bacillales</taxon>
        <taxon>Bacillaceae</taxon>
        <taxon>Halobacillus</taxon>
    </lineage>
</organism>
<dbReference type="Proteomes" id="UP000297982">
    <property type="component" value="Unassembled WGS sequence"/>
</dbReference>
<dbReference type="RefSeq" id="WP_135326798.1">
    <property type="nucleotide sequence ID" value="NZ_SRJC01000001.1"/>
</dbReference>
<evidence type="ECO:0000256" key="1">
    <source>
        <dbReference type="ARBA" id="ARBA00008522"/>
    </source>
</evidence>
<sequence length="154" mass="17786">MSNYTPTLWVDADSCPVQKEIVQVSENYGWQPQFIATINHFSSDLEGQEWTFLDHGSQTVDLYILNRVKPKDIVVTQDLSLAVLLTSKRVYVLTPRGKLVTEDDAVQIMDSKHLRQQTMKQKKKWKGPSAFTNDDRHRFSRQLEKLMSEDEGIS</sequence>
<evidence type="ECO:0000256" key="2">
    <source>
        <dbReference type="HAMAP-Rule" id="MF_00489"/>
    </source>
</evidence>
<dbReference type="EMBL" id="SRJC01000001">
    <property type="protein sequence ID" value="TGB04275.1"/>
    <property type="molecule type" value="Genomic_DNA"/>
</dbReference>
<accession>A0A4Z0H4Z6</accession>
<gene>
    <name evidence="3" type="ORF">E4663_04535</name>
</gene>
<evidence type="ECO:0000313" key="3">
    <source>
        <dbReference type="EMBL" id="TGB04275.1"/>
    </source>
</evidence>
<dbReference type="HAMAP" id="MF_00489">
    <property type="entry name" value="UPF0178"/>
    <property type="match status" value="1"/>
</dbReference>
<evidence type="ECO:0000313" key="4">
    <source>
        <dbReference type="Proteomes" id="UP000297982"/>
    </source>
</evidence>
<dbReference type="AlphaFoldDB" id="A0A4Z0H4Z6"/>
<name>A0A4Z0H4Z6_9BACI</name>
<reference evidence="3 4" key="1">
    <citation type="journal article" date="2003" name="Int. J. Syst. Evol. Microbiol.">
        <title>Halobacillus salinus sp. nov., isolated from a salt lake on the coast of the East Sea in Korea.</title>
        <authorList>
            <person name="Yoon J.H."/>
            <person name="Kang K.H."/>
            <person name="Park Y.H."/>
        </authorList>
    </citation>
    <scope>NUCLEOTIDE SEQUENCE [LARGE SCALE GENOMIC DNA]</scope>
    <source>
        <strain evidence="3 4">HSL-3</strain>
    </source>
</reference>